<proteinExistence type="predicted"/>
<evidence type="ECO:0000256" key="1">
    <source>
        <dbReference type="SAM" id="Phobius"/>
    </source>
</evidence>
<evidence type="ECO:0008006" key="4">
    <source>
        <dbReference type="Google" id="ProtNLM"/>
    </source>
</evidence>
<keyword evidence="1" id="KW-0472">Membrane</keyword>
<feature type="transmembrane region" description="Helical" evidence="1">
    <location>
        <begin position="40"/>
        <end position="58"/>
    </location>
</feature>
<gene>
    <name evidence="2" type="ORF">C798_23185</name>
</gene>
<dbReference type="AlphaFoldDB" id="A0A6M3ZWK8"/>
<reference evidence="2 3" key="1">
    <citation type="journal article" date="2012" name="J. Bacteriol.">
        <title>Genome sequence of the pathogenic Herbaspirillum seropedicae strain Os34, isolated from rice roots.</title>
        <authorList>
            <person name="Ye W."/>
            <person name="Ye S."/>
            <person name="Liu J."/>
            <person name="Chang S."/>
            <person name="Chen M."/>
            <person name="Zhu B."/>
            <person name="Guo L."/>
            <person name="An Q."/>
        </authorList>
    </citation>
    <scope>NUCLEOTIDE SEQUENCE [LARGE SCALE GENOMIC DNA]</scope>
    <source>
        <strain evidence="2 3">Os34</strain>
    </source>
</reference>
<dbReference type="EMBL" id="CP008956">
    <property type="protein sequence ID" value="QJQ03024.1"/>
    <property type="molecule type" value="Genomic_DNA"/>
</dbReference>
<keyword evidence="1" id="KW-0812">Transmembrane</keyword>
<evidence type="ECO:0000313" key="2">
    <source>
        <dbReference type="EMBL" id="QJQ03024.1"/>
    </source>
</evidence>
<sequence>MLMSTWMKRGLLVCAIFLVTWVMFITYWSGANHMPDGSDVVLSLLVLPAGFLLLIWGVSKARTSLAAAAAAKAAEAPAAPQAGTASAEPTQHPERRWTLAIVATALRSPFGADAASLVAQMQAQALRLPLDGELTDAEDFPILAGRIAELDAEATRETFLAWQHQRFPNQPTLTEDADEAWRSLALAADIAQELGDRLQWHPLLEEYRQAPRHQQERVGLPQLHLLALLPASWPSAQRLQAAQWLGELVAQQGWPSEKMTVLPAAAADPAHPLLHLDRLVATSRDARSQQPSPYLASSYLAVVIAAQSNLGQDTVQAWLQDKQLLHGPASIGKAPGEAAAGLILADTTQALAMGTADPVLLHRSSLGRHEQSIDQARRIDGQLLTQLAQAALRDAEITAEAISLLATDGDQRASRTDEIMKLGEAVLPEIDLGKHCIKVGATCGSAGLGTVLSALVLAHAATEQSGEPSLCVSNEDAHERAVIALSRAPVISAPAASTTAPGTAAAPGSATA</sequence>
<accession>A0A6M3ZWK8</accession>
<organism evidence="2 3">
    <name type="scientific">Herbaspirillum rubrisubalbicans Os34</name>
    <dbReference type="NCBI Taxonomy" id="1235827"/>
    <lineage>
        <taxon>Bacteria</taxon>
        <taxon>Pseudomonadati</taxon>
        <taxon>Pseudomonadota</taxon>
        <taxon>Betaproteobacteria</taxon>
        <taxon>Burkholderiales</taxon>
        <taxon>Oxalobacteraceae</taxon>
        <taxon>Herbaspirillum</taxon>
    </lineage>
</organism>
<dbReference type="Proteomes" id="UP000501648">
    <property type="component" value="Chromosome"/>
</dbReference>
<feature type="transmembrane region" description="Helical" evidence="1">
    <location>
        <begin position="12"/>
        <end position="28"/>
    </location>
</feature>
<protein>
    <recommendedName>
        <fullName evidence="4">DUF2875 domain-containing protein</fullName>
    </recommendedName>
</protein>
<evidence type="ECO:0000313" key="3">
    <source>
        <dbReference type="Proteomes" id="UP000501648"/>
    </source>
</evidence>
<keyword evidence="1" id="KW-1133">Transmembrane helix</keyword>
<name>A0A6M3ZWK8_9BURK</name>